<sequence length="126" mass="14140">MFFSSCYTLYIRVLHISLFKIIFSTPKDTLLQAFCFSKKRPQWPSGRISALGPEGSRLETRRVWGLLQDKSYVVAKRPPAGVAWKFGERVPAQASSSSSDRGSKLRGPSQNSPCVAFKRDVNITKN</sequence>
<gene>
    <name evidence="2" type="ORF">AVEN_63163_1</name>
</gene>
<comment type="caution">
    <text evidence="2">The sequence shown here is derived from an EMBL/GenBank/DDBJ whole genome shotgun (WGS) entry which is preliminary data.</text>
</comment>
<accession>A0A4Y2B116</accession>
<dbReference type="AlphaFoldDB" id="A0A4Y2B116"/>
<dbReference type="EMBL" id="BGPR01000045">
    <property type="protein sequence ID" value="GBL85830.1"/>
    <property type="molecule type" value="Genomic_DNA"/>
</dbReference>
<feature type="compositionally biased region" description="Basic and acidic residues" evidence="1">
    <location>
        <begin position="117"/>
        <end position="126"/>
    </location>
</feature>
<reference evidence="2 3" key="1">
    <citation type="journal article" date="2019" name="Sci. Rep.">
        <title>Orb-weaving spider Araneus ventricosus genome elucidates the spidroin gene catalogue.</title>
        <authorList>
            <person name="Kono N."/>
            <person name="Nakamura H."/>
            <person name="Ohtoshi R."/>
            <person name="Moran D.A.P."/>
            <person name="Shinohara A."/>
            <person name="Yoshida Y."/>
            <person name="Fujiwara M."/>
            <person name="Mori M."/>
            <person name="Tomita M."/>
            <person name="Arakawa K."/>
        </authorList>
    </citation>
    <scope>NUCLEOTIDE SEQUENCE [LARGE SCALE GENOMIC DNA]</scope>
</reference>
<feature type="region of interest" description="Disordered" evidence="1">
    <location>
        <begin position="90"/>
        <end position="126"/>
    </location>
</feature>
<protein>
    <submittedName>
        <fullName evidence="2">Uncharacterized protein</fullName>
    </submittedName>
</protein>
<evidence type="ECO:0000256" key="1">
    <source>
        <dbReference type="SAM" id="MobiDB-lite"/>
    </source>
</evidence>
<evidence type="ECO:0000313" key="3">
    <source>
        <dbReference type="Proteomes" id="UP000499080"/>
    </source>
</evidence>
<evidence type="ECO:0000313" key="2">
    <source>
        <dbReference type="EMBL" id="GBL85830.1"/>
    </source>
</evidence>
<organism evidence="2 3">
    <name type="scientific">Araneus ventricosus</name>
    <name type="common">Orbweaver spider</name>
    <name type="synonym">Epeira ventricosa</name>
    <dbReference type="NCBI Taxonomy" id="182803"/>
    <lineage>
        <taxon>Eukaryota</taxon>
        <taxon>Metazoa</taxon>
        <taxon>Ecdysozoa</taxon>
        <taxon>Arthropoda</taxon>
        <taxon>Chelicerata</taxon>
        <taxon>Arachnida</taxon>
        <taxon>Araneae</taxon>
        <taxon>Araneomorphae</taxon>
        <taxon>Entelegynae</taxon>
        <taxon>Araneoidea</taxon>
        <taxon>Araneidae</taxon>
        <taxon>Araneus</taxon>
    </lineage>
</organism>
<dbReference type="Proteomes" id="UP000499080">
    <property type="component" value="Unassembled WGS sequence"/>
</dbReference>
<proteinExistence type="predicted"/>
<keyword evidence="3" id="KW-1185">Reference proteome</keyword>
<name>A0A4Y2B116_ARAVE</name>